<evidence type="ECO:0000313" key="3">
    <source>
        <dbReference type="Proteomes" id="UP001596190"/>
    </source>
</evidence>
<dbReference type="InterPro" id="IPR051468">
    <property type="entry name" value="Fungal_SecMetab_SDRs"/>
</dbReference>
<dbReference type="Pfam" id="PF00106">
    <property type="entry name" value="adh_short"/>
    <property type="match status" value="1"/>
</dbReference>
<evidence type="ECO:0000256" key="1">
    <source>
        <dbReference type="RuleBase" id="RU000363"/>
    </source>
</evidence>
<dbReference type="PRINTS" id="PR00081">
    <property type="entry name" value="GDHRDH"/>
</dbReference>
<dbReference type="InterPro" id="IPR036291">
    <property type="entry name" value="NAD(P)-bd_dom_sf"/>
</dbReference>
<protein>
    <submittedName>
        <fullName evidence="2">SDR family NAD(P)-dependent oxidoreductase</fullName>
    </submittedName>
</protein>
<evidence type="ECO:0000313" key="2">
    <source>
        <dbReference type="EMBL" id="MFC6254944.1"/>
    </source>
</evidence>
<reference evidence="3" key="1">
    <citation type="journal article" date="2019" name="Int. J. Syst. Evol. Microbiol.">
        <title>The Global Catalogue of Microorganisms (GCM) 10K type strain sequencing project: providing services to taxonomists for standard genome sequencing and annotation.</title>
        <authorList>
            <consortium name="The Broad Institute Genomics Platform"/>
            <consortium name="The Broad Institute Genome Sequencing Center for Infectious Disease"/>
            <person name="Wu L."/>
            <person name="Ma J."/>
        </authorList>
    </citation>
    <scope>NUCLEOTIDE SEQUENCE [LARGE SCALE GENOMIC DNA]</scope>
    <source>
        <strain evidence="3">CCM 8950</strain>
    </source>
</reference>
<name>A0ABW1TAS8_9LACO</name>
<dbReference type="PANTHER" id="PTHR43544">
    <property type="entry name" value="SHORT-CHAIN DEHYDROGENASE/REDUCTASE"/>
    <property type="match status" value="1"/>
</dbReference>
<keyword evidence="3" id="KW-1185">Reference proteome</keyword>
<gene>
    <name evidence="2" type="ORF">ACFP1H_10185</name>
</gene>
<dbReference type="EMBL" id="JBHSSA010000108">
    <property type="protein sequence ID" value="MFC6254944.1"/>
    <property type="molecule type" value="Genomic_DNA"/>
</dbReference>
<proteinExistence type="inferred from homology"/>
<dbReference type="SUPFAM" id="SSF51735">
    <property type="entry name" value="NAD(P)-binding Rossmann-fold domains"/>
    <property type="match status" value="1"/>
</dbReference>
<dbReference type="PRINTS" id="PR00080">
    <property type="entry name" value="SDRFAMILY"/>
</dbReference>
<comment type="caution">
    <text evidence="2">The sequence shown here is derived from an EMBL/GenBank/DDBJ whole genome shotgun (WGS) entry which is preliminary data.</text>
</comment>
<accession>A0ABW1TAS8</accession>
<organism evidence="2 3">
    <name type="scientific">Secundilactobacillus hailunensis</name>
    <dbReference type="NCBI Taxonomy" id="2559923"/>
    <lineage>
        <taxon>Bacteria</taxon>
        <taxon>Bacillati</taxon>
        <taxon>Bacillota</taxon>
        <taxon>Bacilli</taxon>
        <taxon>Lactobacillales</taxon>
        <taxon>Lactobacillaceae</taxon>
        <taxon>Secundilactobacillus</taxon>
    </lineage>
</organism>
<dbReference type="Gene3D" id="3.40.50.720">
    <property type="entry name" value="NAD(P)-binding Rossmann-like Domain"/>
    <property type="match status" value="1"/>
</dbReference>
<sequence length="250" mass="26335">MMAQKIVTLITGAEKGLGLLTAKALSKKGQAIVIGALDEDAAKQAVAEITADGGEASYVKLDVTNHDQVTAAGKYVADKYGYLTTLINNAGIVTDGRHTPVDVPMADLRKEFDVNFFGSMDVSQTMVPLLKQAENAQIINLSSNMGSLGLATDPSFPFYNFYSVGYGASKAAVNFETVCFSKALKDDGIAVNSVNPGFSDTAFGGRNTNDPKPAGMQTADEGAAQIIKMASRSPQTDTATFTENAGMLPW</sequence>
<dbReference type="PANTHER" id="PTHR43544:SF32">
    <property type="entry name" value="CHAIN DEHYDROGENASE, PUTATIVE (AFU_ORTHOLOGUE AFUA_5G01530)-RELATED"/>
    <property type="match status" value="1"/>
</dbReference>
<dbReference type="Proteomes" id="UP001596190">
    <property type="component" value="Unassembled WGS sequence"/>
</dbReference>
<dbReference type="RefSeq" id="WP_137631540.1">
    <property type="nucleotide sequence ID" value="NZ_BJDO01000040.1"/>
</dbReference>
<dbReference type="InterPro" id="IPR002347">
    <property type="entry name" value="SDR_fam"/>
</dbReference>
<comment type="similarity">
    <text evidence="1">Belongs to the short-chain dehydrogenases/reductases (SDR) family.</text>
</comment>